<comment type="caution">
    <text evidence="11">The sequence shown here is derived from an EMBL/GenBank/DDBJ whole genome shotgun (WGS) entry which is preliminary data.</text>
</comment>
<dbReference type="Proteomes" id="UP000886520">
    <property type="component" value="Chromosome 5"/>
</dbReference>
<evidence type="ECO:0000256" key="1">
    <source>
        <dbReference type="ARBA" id="ARBA00004141"/>
    </source>
</evidence>
<dbReference type="AlphaFoldDB" id="A0A9D4V4Y7"/>
<evidence type="ECO:0000256" key="6">
    <source>
        <dbReference type="ARBA" id="ARBA00023136"/>
    </source>
</evidence>
<protein>
    <recommendedName>
        <fullName evidence="8">MLO-like protein</fullName>
    </recommendedName>
</protein>
<reference evidence="11 12" key="1">
    <citation type="submission" date="2021-01" db="EMBL/GenBank/DDBJ databases">
        <title>Adiantum capillus-veneris genome.</title>
        <authorList>
            <person name="Fang Y."/>
            <person name="Liao Q."/>
        </authorList>
    </citation>
    <scope>NUCLEOTIDE SEQUENCE [LARGE SCALE GENOMIC DNA]</scope>
    <source>
        <strain evidence="11">H3</strain>
        <tissue evidence="11">Leaf</tissue>
    </source>
</reference>
<feature type="transmembrane region" description="Helical" evidence="10">
    <location>
        <begin position="296"/>
        <end position="313"/>
    </location>
</feature>
<evidence type="ECO:0000256" key="3">
    <source>
        <dbReference type="ARBA" id="ARBA00022692"/>
    </source>
</evidence>
<dbReference type="GO" id="GO:0016020">
    <property type="term" value="C:membrane"/>
    <property type="evidence" value="ECO:0007669"/>
    <property type="project" value="UniProtKB-SubCell"/>
</dbReference>
<comment type="domain">
    <text evidence="8">The C-terminus contains a calmodulin-binding domain, which binds calmodulin in a calcium-dependent fashion.</text>
</comment>
<feature type="transmembrane region" description="Helical" evidence="10">
    <location>
        <begin position="64"/>
        <end position="85"/>
    </location>
</feature>
<comment type="similarity">
    <text evidence="2 8">Belongs to the MLO family.</text>
</comment>
<dbReference type="EMBL" id="JABFUD020000005">
    <property type="protein sequence ID" value="KAI5079753.1"/>
    <property type="molecule type" value="Genomic_DNA"/>
</dbReference>
<keyword evidence="7 8" id="KW-0568">Pathogenesis-related protein</keyword>
<evidence type="ECO:0000256" key="8">
    <source>
        <dbReference type="RuleBase" id="RU280816"/>
    </source>
</evidence>
<evidence type="ECO:0000313" key="11">
    <source>
        <dbReference type="EMBL" id="KAI5079753.1"/>
    </source>
</evidence>
<dbReference type="OrthoDB" id="1388414at2759"/>
<keyword evidence="4 8" id="KW-0611">Plant defense</keyword>
<evidence type="ECO:0000313" key="12">
    <source>
        <dbReference type="Proteomes" id="UP000886520"/>
    </source>
</evidence>
<evidence type="ECO:0000256" key="10">
    <source>
        <dbReference type="SAM" id="Phobius"/>
    </source>
</evidence>
<feature type="transmembrane region" description="Helical" evidence="10">
    <location>
        <begin position="20"/>
        <end position="43"/>
    </location>
</feature>
<keyword evidence="3 8" id="KW-0812">Transmembrane</keyword>
<keyword evidence="8" id="KW-0112">Calmodulin-binding</keyword>
<gene>
    <name evidence="8" type="primary">MLO</name>
    <name evidence="11" type="ORF">GOP47_0005232</name>
</gene>
<keyword evidence="6 8" id="KW-0472">Membrane</keyword>
<name>A0A9D4V4Y7_ADICA</name>
<keyword evidence="12" id="KW-1185">Reference proteome</keyword>
<dbReference type="GO" id="GO:0005516">
    <property type="term" value="F:calmodulin binding"/>
    <property type="evidence" value="ECO:0007669"/>
    <property type="project" value="UniProtKB-KW"/>
</dbReference>
<comment type="function">
    <text evidence="8">May be involved in modulation of pathogen defense and leaf cell death.</text>
</comment>
<dbReference type="PANTHER" id="PTHR31942">
    <property type="entry name" value="MLO-LIKE PROTEIN 1"/>
    <property type="match status" value="1"/>
</dbReference>
<organism evidence="11 12">
    <name type="scientific">Adiantum capillus-veneris</name>
    <name type="common">Maidenhair fern</name>
    <dbReference type="NCBI Taxonomy" id="13818"/>
    <lineage>
        <taxon>Eukaryota</taxon>
        <taxon>Viridiplantae</taxon>
        <taxon>Streptophyta</taxon>
        <taxon>Embryophyta</taxon>
        <taxon>Tracheophyta</taxon>
        <taxon>Polypodiopsida</taxon>
        <taxon>Polypodiidae</taxon>
        <taxon>Polypodiales</taxon>
        <taxon>Pteridineae</taxon>
        <taxon>Pteridaceae</taxon>
        <taxon>Vittarioideae</taxon>
        <taxon>Adiantum</taxon>
    </lineage>
</organism>
<feature type="transmembrane region" description="Helical" evidence="10">
    <location>
        <begin position="147"/>
        <end position="168"/>
    </location>
</feature>
<feature type="compositionally biased region" description="Basic and acidic residues" evidence="9">
    <location>
        <begin position="481"/>
        <end position="492"/>
    </location>
</feature>
<proteinExistence type="inferred from homology"/>
<evidence type="ECO:0000256" key="7">
    <source>
        <dbReference type="ARBA" id="ARBA00023265"/>
    </source>
</evidence>
<evidence type="ECO:0000256" key="4">
    <source>
        <dbReference type="ARBA" id="ARBA00022821"/>
    </source>
</evidence>
<keyword evidence="5 8" id="KW-1133">Transmembrane helix</keyword>
<accession>A0A9D4V4Y7</accession>
<dbReference type="InterPro" id="IPR004326">
    <property type="entry name" value="Mlo"/>
</dbReference>
<feature type="transmembrane region" description="Helical" evidence="10">
    <location>
        <begin position="396"/>
        <end position="416"/>
    </location>
</feature>
<dbReference type="Pfam" id="PF03094">
    <property type="entry name" value="Mlo"/>
    <property type="match status" value="1"/>
</dbReference>
<evidence type="ECO:0000256" key="9">
    <source>
        <dbReference type="SAM" id="MobiDB-lite"/>
    </source>
</evidence>
<evidence type="ECO:0000256" key="2">
    <source>
        <dbReference type="ARBA" id="ARBA00006574"/>
    </source>
</evidence>
<evidence type="ECO:0000256" key="5">
    <source>
        <dbReference type="ARBA" id="ARBA00022989"/>
    </source>
</evidence>
<dbReference type="PANTHER" id="PTHR31942:SF77">
    <property type="entry name" value="MLO-LIKE PROTEIN 14"/>
    <property type="match status" value="1"/>
</dbReference>
<comment type="subcellular location">
    <subcellularLocation>
        <location evidence="1 8">Membrane</location>
        <topology evidence="1 8">Multi-pass membrane protein</topology>
    </subcellularLocation>
</comment>
<feature type="transmembrane region" description="Helical" evidence="10">
    <location>
        <begin position="269"/>
        <end position="290"/>
    </location>
</feature>
<feature type="transmembrane region" description="Helical" evidence="10">
    <location>
        <begin position="353"/>
        <end position="376"/>
    </location>
</feature>
<dbReference type="GO" id="GO:0006952">
    <property type="term" value="P:defense response"/>
    <property type="evidence" value="ECO:0007669"/>
    <property type="project" value="UniProtKB-KW"/>
</dbReference>
<sequence length="492" mass="56367">MASVGDPDEESTLPLTPTWVVASVTAAFVLISLLGENFIHFLSRRLLKTRRKPLYASLEKMKEELMLLGFISLFMSSLSSFFLGICIDSSFYDGQFATCKQKANKVNKALDVVGRFVMGHSTTDEHFCPKGKEPFISLRDIHEIHRLLFVTAITHILYSCMTVALALVKVYRWQGWEQEAHADAYDSFVEIAKDIPLKRQFVFALYHTSKPRTFNRFLVWVACFVRQFGLHSVTRADYLTIRSGFIAEHNLSQEYNFHRYVTRCMEEDFTRIVGISVPLWGFTILCILLNLNGLNFYFWIALVPMMVVLAVGTKLQHVIATLAVEKLGVPGDSVATKRKAYKELFWFGSPQSLLWLLHFILFQNAFELATFLWSLWHFPDHSCLLGDKILVYVRLILGFIVQVLCSHSTLPMYALVTQIGCSFKKTMISERIRESLCNWHMDARRRARRRGIRPRVGSTATLKDCEGGQEQEGMNQSKTQGKSELHSSKIEQ</sequence>
<feature type="region of interest" description="Disordered" evidence="9">
    <location>
        <begin position="460"/>
        <end position="492"/>
    </location>
</feature>